<accession>A0A8S3S4Z9</accession>
<feature type="compositionally biased region" description="Basic residues" evidence="2">
    <location>
        <begin position="1"/>
        <end position="10"/>
    </location>
</feature>
<proteinExistence type="predicted"/>
<comment type="caution">
    <text evidence="3">The sequence shown here is derived from an EMBL/GenBank/DDBJ whole genome shotgun (WGS) entry which is preliminary data.</text>
</comment>
<dbReference type="Proteomes" id="UP000683360">
    <property type="component" value="Unassembled WGS sequence"/>
</dbReference>
<feature type="region of interest" description="Disordered" evidence="2">
    <location>
        <begin position="1"/>
        <end position="32"/>
    </location>
</feature>
<dbReference type="OrthoDB" id="6197757at2759"/>
<name>A0A8S3S4Z9_MYTED</name>
<evidence type="ECO:0000256" key="2">
    <source>
        <dbReference type="SAM" id="MobiDB-lite"/>
    </source>
</evidence>
<gene>
    <name evidence="3" type="ORF">MEDL_28082</name>
</gene>
<organism evidence="3 4">
    <name type="scientific">Mytilus edulis</name>
    <name type="common">Blue mussel</name>
    <dbReference type="NCBI Taxonomy" id="6550"/>
    <lineage>
        <taxon>Eukaryota</taxon>
        <taxon>Metazoa</taxon>
        <taxon>Spiralia</taxon>
        <taxon>Lophotrochozoa</taxon>
        <taxon>Mollusca</taxon>
        <taxon>Bivalvia</taxon>
        <taxon>Autobranchia</taxon>
        <taxon>Pteriomorphia</taxon>
        <taxon>Mytilida</taxon>
        <taxon>Mytiloidea</taxon>
        <taxon>Mytilidae</taxon>
        <taxon>Mytilinae</taxon>
        <taxon>Mytilus</taxon>
    </lineage>
</organism>
<evidence type="ECO:0000313" key="3">
    <source>
        <dbReference type="EMBL" id="CAG2214261.1"/>
    </source>
</evidence>
<sequence>MSRYPPRRPRQSSSDSDCDFVRPSPKRLNTKSYSVPIQPSQSIMSEPNSDQNVSTNDLYKLMMSIKQNQDSLRTSLEQRMTNMETKFTHEISKGIQSLKDEMSMEFANVDNKIRTLENKMLKYESDLHVKNTTQSAINENSSQHKLVFKNITHDTSDMESLKAYVNGVLNAIGLDFNVVDVQKIGGKNNGTTNNSNQSKTVLVTFSDGKERIDVLRNKRKLKDTEDYKTLYIETDRSRHERMQEANLRRIIKSIPNLEFRGGRVVEKSE</sequence>
<evidence type="ECO:0000313" key="4">
    <source>
        <dbReference type="Proteomes" id="UP000683360"/>
    </source>
</evidence>
<keyword evidence="1" id="KW-0175">Coiled coil</keyword>
<keyword evidence="4" id="KW-1185">Reference proteome</keyword>
<protein>
    <submittedName>
        <fullName evidence="3">Uncharacterized protein</fullName>
    </submittedName>
</protein>
<dbReference type="AlphaFoldDB" id="A0A8S3S4Z9"/>
<feature type="coiled-coil region" evidence="1">
    <location>
        <begin position="99"/>
        <end position="126"/>
    </location>
</feature>
<reference evidence="3" key="1">
    <citation type="submission" date="2021-03" db="EMBL/GenBank/DDBJ databases">
        <authorList>
            <person name="Bekaert M."/>
        </authorList>
    </citation>
    <scope>NUCLEOTIDE SEQUENCE</scope>
</reference>
<dbReference type="EMBL" id="CAJPWZ010001405">
    <property type="protein sequence ID" value="CAG2214261.1"/>
    <property type="molecule type" value="Genomic_DNA"/>
</dbReference>
<evidence type="ECO:0000256" key="1">
    <source>
        <dbReference type="SAM" id="Coils"/>
    </source>
</evidence>